<evidence type="ECO:0000256" key="3">
    <source>
        <dbReference type="ARBA" id="ARBA00004173"/>
    </source>
</evidence>
<dbReference type="GO" id="GO:0046872">
    <property type="term" value="F:metal ion binding"/>
    <property type="evidence" value="ECO:0007669"/>
    <property type="project" value="UniProtKB-KW"/>
</dbReference>
<dbReference type="Gene3D" id="1.25.40.10">
    <property type="entry name" value="Tetratricopeptide repeat domain"/>
    <property type="match status" value="1"/>
</dbReference>
<feature type="domain" description="PRORP" evidence="16">
    <location>
        <begin position="341"/>
        <end position="572"/>
    </location>
</feature>
<comment type="catalytic activity">
    <reaction evidence="1">
        <text>Endonucleolytic cleavage of RNA, removing 5'-extranucleotides from tRNA precursor.</text>
        <dbReference type="EC" id="3.1.26.5"/>
    </reaction>
</comment>
<evidence type="ECO:0000256" key="15">
    <source>
        <dbReference type="ARBA" id="ARBA00044559"/>
    </source>
</evidence>
<keyword evidence="7" id="KW-0540">Nuclease</keyword>
<evidence type="ECO:0000256" key="11">
    <source>
        <dbReference type="ARBA" id="ARBA00022842"/>
    </source>
</evidence>
<keyword evidence="9" id="KW-0378">Hydrolase</keyword>
<evidence type="ECO:0000256" key="12">
    <source>
        <dbReference type="ARBA" id="ARBA00022946"/>
    </source>
</evidence>
<dbReference type="Gene3D" id="3.40.50.11980">
    <property type="match status" value="1"/>
</dbReference>
<evidence type="ECO:0000256" key="13">
    <source>
        <dbReference type="ARBA" id="ARBA00023128"/>
    </source>
</evidence>
<evidence type="ECO:0000256" key="9">
    <source>
        <dbReference type="ARBA" id="ARBA00022801"/>
    </source>
</evidence>
<evidence type="ECO:0000256" key="6">
    <source>
        <dbReference type="ARBA" id="ARBA00022694"/>
    </source>
</evidence>
<comment type="subcellular location">
    <subcellularLocation>
        <location evidence="3">Mitochondrion</location>
    </subcellularLocation>
</comment>
<dbReference type="GO" id="GO:0001682">
    <property type="term" value="P:tRNA 5'-leader removal"/>
    <property type="evidence" value="ECO:0007669"/>
    <property type="project" value="TreeGrafter"/>
</dbReference>
<reference evidence="18" key="1">
    <citation type="submission" date="2025-08" db="UniProtKB">
        <authorList>
            <consortium name="RefSeq"/>
        </authorList>
    </citation>
    <scope>IDENTIFICATION</scope>
</reference>
<dbReference type="CDD" id="cd18718">
    <property type="entry name" value="PIN_PRORP"/>
    <property type="match status" value="1"/>
</dbReference>
<dbReference type="GeneID" id="113410077"/>
<evidence type="ECO:0000259" key="16">
    <source>
        <dbReference type="Pfam" id="PF16953"/>
    </source>
</evidence>
<dbReference type="GO" id="GO:0030678">
    <property type="term" value="C:mitochondrial ribonuclease P complex"/>
    <property type="evidence" value="ECO:0007669"/>
    <property type="project" value="TreeGrafter"/>
</dbReference>
<evidence type="ECO:0000313" key="17">
    <source>
        <dbReference type="Proteomes" id="UP000504612"/>
    </source>
</evidence>
<evidence type="ECO:0000256" key="5">
    <source>
        <dbReference type="ARBA" id="ARBA00012179"/>
    </source>
</evidence>
<evidence type="ECO:0000256" key="8">
    <source>
        <dbReference type="ARBA" id="ARBA00022723"/>
    </source>
</evidence>
<dbReference type="InterPro" id="IPR031595">
    <property type="entry name" value="PRORP_C"/>
</dbReference>
<dbReference type="InterPro" id="IPR033495">
    <property type="entry name" value="MRPP3_PIN_dom"/>
</dbReference>
<accession>A0A6J1TNW3</accession>
<comment type="cofactor">
    <cofactor evidence="2">
        <name>Mg(2+)</name>
        <dbReference type="ChEBI" id="CHEBI:18420"/>
    </cofactor>
</comment>
<dbReference type="EC" id="3.1.26.5" evidence="5"/>
<dbReference type="RefSeq" id="XP_026520277.1">
    <property type="nucleotide sequence ID" value="XM_026664492.1"/>
</dbReference>
<dbReference type="GO" id="GO:0004526">
    <property type="term" value="F:ribonuclease P activity"/>
    <property type="evidence" value="ECO:0007669"/>
    <property type="project" value="UniProtKB-EC"/>
</dbReference>
<dbReference type="PANTHER" id="PTHR13547">
    <property type="match status" value="1"/>
</dbReference>
<evidence type="ECO:0000256" key="1">
    <source>
        <dbReference type="ARBA" id="ARBA00000928"/>
    </source>
</evidence>
<keyword evidence="13" id="KW-0496">Mitochondrion</keyword>
<keyword evidence="6" id="KW-0819">tRNA processing</keyword>
<organism evidence="17 18">
    <name type="scientific">Notechis scutatus</name>
    <name type="common">mainland tiger snake</name>
    <dbReference type="NCBI Taxonomy" id="8663"/>
    <lineage>
        <taxon>Eukaryota</taxon>
        <taxon>Metazoa</taxon>
        <taxon>Chordata</taxon>
        <taxon>Craniata</taxon>
        <taxon>Vertebrata</taxon>
        <taxon>Euteleostomi</taxon>
        <taxon>Lepidosauria</taxon>
        <taxon>Squamata</taxon>
        <taxon>Bifurcata</taxon>
        <taxon>Unidentata</taxon>
        <taxon>Episquamata</taxon>
        <taxon>Toxicofera</taxon>
        <taxon>Serpentes</taxon>
        <taxon>Colubroidea</taxon>
        <taxon>Elapidae</taxon>
        <taxon>Hydrophiinae</taxon>
        <taxon>Notechis</taxon>
    </lineage>
</organism>
<evidence type="ECO:0000256" key="2">
    <source>
        <dbReference type="ARBA" id="ARBA00001946"/>
    </source>
</evidence>
<evidence type="ECO:0000256" key="4">
    <source>
        <dbReference type="ARBA" id="ARBA00007626"/>
    </source>
</evidence>
<dbReference type="CTD" id="9692"/>
<keyword evidence="17" id="KW-1185">Reference proteome</keyword>
<keyword evidence="10" id="KW-0862">Zinc</keyword>
<dbReference type="KEGG" id="nss:113410077"/>
<dbReference type="InterPro" id="IPR011990">
    <property type="entry name" value="TPR-like_helical_dom_sf"/>
</dbReference>
<dbReference type="PANTHER" id="PTHR13547:SF1">
    <property type="entry name" value="MITOCHONDRIAL RIBONUCLEASE P CATALYTIC SUBUNIT"/>
    <property type="match status" value="1"/>
</dbReference>
<dbReference type="AlphaFoldDB" id="A0A6J1TNW3"/>
<comment type="similarity">
    <text evidence="4">Belongs to the PPR family. P subfamily.</text>
</comment>
<dbReference type="Pfam" id="PF16953">
    <property type="entry name" value="PRORP"/>
    <property type="match status" value="1"/>
</dbReference>
<name>A0A6J1TNW3_9SAUR</name>
<gene>
    <name evidence="18" type="primary">KIAA0391</name>
</gene>
<sequence>MGFFLPIRNWVLQTLTFLPVSTKQNFTAVYRRFTSTTLCRWAESIDSKTFYPEMKIKDSSMMKKKTGKNRFSPKPFSAFAAGSSKMRAICNTNNAVANDSSSPLNIVSPPDTPLSAKEWEKLKEEYQHFKNFENVMFESMIANHSPVDVAKSLLVAMAKRDGDIEYNYLVMYLAICVFHKDIEEIYDIYNIMKAKYKSLEASAYSLLIKGLSDSPHWKETLVLLEKVKKVSFHSKQNYGDCIEGALLNQERNLAFELFHEMVAENLTPPLTTIKLFFDFCQPVKDDHLKNKCTDILYYLRNHQIYPDESLMLSIKQWFESIPGENWKGSLTSMNNSYCSRQCPSCGHFLEDINLSEEEYINVKEKIKRDVIEGTDVFRNTSPQELERFQRFMNEHPPFDVVIDGLNVAKTTLRNPSSKTLLDVVFYLAQKYHRLLVLGRRHMLKHSFQWKKSDMDAMQKKADFFFTDNMSKDDPFLLYATFHSGGHCMIVTRDLLRDHKAVLSDSVTRRLFFKWQRGHQMVVSSYIPGKILTFEDALPYDTIVQTDGNTWHIPYDDNLSNRASFEIPGKWLCLQKK</sequence>
<keyword evidence="12" id="KW-0809">Transit peptide</keyword>
<keyword evidence="11" id="KW-0460">Magnesium</keyword>
<evidence type="ECO:0000256" key="10">
    <source>
        <dbReference type="ARBA" id="ARBA00022833"/>
    </source>
</evidence>
<evidence type="ECO:0000256" key="7">
    <source>
        <dbReference type="ARBA" id="ARBA00022722"/>
    </source>
</evidence>
<dbReference type="GO" id="GO:0097745">
    <property type="term" value="P:mitochondrial tRNA 5'-end processing"/>
    <property type="evidence" value="ECO:0007669"/>
    <property type="project" value="TreeGrafter"/>
</dbReference>
<protein>
    <recommendedName>
        <fullName evidence="14">Mitochondrial ribonuclease P catalytic subunit</fullName>
        <ecNumber evidence="5">3.1.26.5</ecNumber>
    </recommendedName>
    <alternativeName>
        <fullName evidence="15">Mitochondrial ribonuclease P protein 3</fullName>
    </alternativeName>
</protein>
<evidence type="ECO:0000313" key="18">
    <source>
        <dbReference type="RefSeq" id="XP_026520277.1"/>
    </source>
</evidence>
<keyword evidence="8" id="KW-0479">Metal-binding</keyword>
<dbReference type="Proteomes" id="UP000504612">
    <property type="component" value="Unplaced"/>
</dbReference>
<evidence type="ECO:0000256" key="14">
    <source>
        <dbReference type="ARBA" id="ARBA00044536"/>
    </source>
</evidence>
<proteinExistence type="inferred from homology"/>